<gene>
    <name evidence="8" type="ORF">PROFUN_07360</name>
</gene>
<keyword evidence="1 5" id="KW-0963">Cytoplasm</keyword>
<keyword evidence="9" id="KW-1185">Reference proteome</keyword>
<evidence type="ECO:0000256" key="5">
    <source>
        <dbReference type="HAMAP-Rule" id="MF_03001"/>
    </source>
</evidence>
<proteinExistence type="inferred from homology"/>
<dbReference type="GO" id="GO:0005852">
    <property type="term" value="C:eukaryotic translation initiation factor 3 complex"/>
    <property type="evidence" value="ECO:0007669"/>
    <property type="project" value="UniProtKB-UniRule"/>
</dbReference>
<dbReference type="InterPro" id="IPR012677">
    <property type="entry name" value="Nucleotide-bd_a/b_plait_sf"/>
</dbReference>
<dbReference type="InterPro" id="IPR035979">
    <property type="entry name" value="RBD_domain_sf"/>
</dbReference>
<organism evidence="8 9">
    <name type="scientific">Planoprotostelium fungivorum</name>
    <dbReference type="NCBI Taxonomy" id="1890364"/>
    <lineage>
        <taxon>Eukaryota</taxon>
        <taxon>Amoebozoa</taxon>
        <taxon>Evosea</taxon>
        <taxon>Variosea</taxon>
        <taxon>Cavosteliida</taxon>
        <taxon>Cavosteliaceae</taxon>
        <taxon>Planoprotostelium</taxon>
    </lineage>
</organism>
<keyword evidence="2 5" id="KW-0396">Initiation factor</keyword>
<reference evidence="8 9" key="1">
    <citation type="journal article" date="2018" name="Genome Biol. Evol.">
        <title>Multiple Roots of Fruiting Body Formation in Amoebozoa.</title>
        <authorList>
            <person name="Hillmann F."/>
            <person name="Forbes G."/>
            <person name="Novohradska S."/>
            <person name="Ferling I."/>
            <person name="Riege K."/>
            <person name="Groth M."/>
            <person name="Westermann M."/>
            <person name="Marz M."/>
            <person name="Spaller T."/>
            <person name="Winckler T."/>
            <person name="Schaap P."/>
            <person name="Glockner G."/>
        </authorList>
    </citation>
    <scope>NUCLEOTIDE SEQUENCE [LARGE SCALE GENOMIC DNA]</scope>
    <source>
        <strain evidence="8 9">Jena</strain>
    </source>
</reference>
<dbReference type="InParanoid" id="A0A2P6NLY1"/>
<dbReference type="InterPro" id="IPR015943">
    <property type="entry name" value="WD40/YVTN_repeat-like_dom_sf"/>
</dbReference>
<dbReference type="Gene3D" id="3.30.70.330">
    <property type="match status" value="1"/>
</dbReference>
<dbReference type="GO" id="GO:0003723">
    <property type="term" value="F:RNA binding"/>
    <property type="evidence" value="ECO:0007669"/>
    <property type="project" value="UniProtKB-UniRule"/>
</dbReference>
<dbReference type="HAMAP" id="MF_03001">
    <property type="entry name" value="eIF3b"/>
    <property type="match status" value="1"/>
</dbReference>
<dbReference type="InterPro" id="IPR011400">
    <property type="entry name" value="EIF3B"/>
</dbReference>
<comment type="function">
    <text evidence="5">RNA-binding component of the eukaryotic translation initiation factor 3 (eIF-3) complex, which is involved in protein synthesis of a specialized repertoire of mRNAs and, together with other initiation factors, stimulates binding of mRNA and methionyl-tRNAi to the 40S ribosome. The eIF-3 complex specifically targets and initiates translation of a subset of mRNAs involved in cell proliferation.</text>
</comment>
<dbReference type="PANTHER" id="PTHR14068:SF0">
    <property type="entry name" value="EUKARYOTIC TRANSLATION INITIATION FACTOR 3 SUBUNIT B"/>
    <property type="match status" value="1"/>
</dbReference>
<keyword evidence="4 5" id="KW-0648">Protein biosynthesis</keyword>
<dbReference type="SMART" id="SM00360">
    <property type="entry name" value="RRM"/>
    <property type="match status" value="1"/>
</dbReference>
<dbReference type="EMBL" id="MDYQ01000053">
    <property type="protein sequence ID" value="PRP84975.1"/>
    <property type="molecule type" value="Genomic_DNA"/>
</dbReference>
<feature type="coiled-coil region" evidence="6">
    <location>
        <begin position="546"/>
        <end position="580"/>
    </location>
</feature>
<dbReference type="Proteomes" id="UP000241769">
    <property type="component" value="Unassembled WGS sequence"/>
</dbReference>
<feature type="domain" description="RRM" evidence="7">
    <location>
        <begin position="13"/>
        <end position="98"/>
    </location>
</feature>
<dbReference type="GO" id="GO:0003743">
    <property type="term" value="F:translation initiation factor activity"/>
    <property type="evidence" value="ECO:0007669"/>
    <property type="project" value="UniProtKB-UniRule"/>
</dbReference>
<comment type="similarity">
    <text evidence="5">Belongs to the eIF-3 subunit B family.</text>
</comment>
<dbReference type="GO" id="GO:0001732">
    <property type="term" value="P:formation of cytoplasmic translation initiation complex"/>
    <property type="evidence" value="ECO:0007669"/>
    <property type="project" value="UniProtKB-UniRule"/>
</dbReference>
<dbReference type="Pfam" id="PF08662">
    <property type="entry name" value="eIF2A"/>
    <property type="match status" value="1"/>
</dbReference>
<dbReference type="SUPFAM" id="SSF54928">
    <property type="entry name" value="RNA-binding domain, RBD"/>
    <property type="match status" value="1"/>
</dbReference>
<dbReference type="STRING" id="1890364.A0A2P6NLY1"/>
<dbReference type="GO" id="GO:0016282">
    <property type="term" value="C:eukaryotic 43S preinitiation complex"/>
    <property type="evidence" value="ECO:0007669"/>
    <property type="project" value="UniProtKB-UniRule"/>
</dbReference>
<evidence type="ECO:0000313" key="9">
    <source>
        <dbReference type="Proteomes" id="UP000241769"/>
    </source>
</evidence>
<dbReference type="InterPro" id="IPR000504">
    <property type="entry name" value="RRM_dom"/>
</dbReference>
<evidence type="ECO:0000256" key="2">
    <source>
        <dbReference type="ARBA" id="ARBA00022540"/>
    </source>
</evidence>
<dbReference type="OrthoDB" id="10250414at2759"/>
<evidence type="ECO:0000259" key="7">
    <source>
        <dbReference type="PROSITE" id="PS50102"/>
    </source>
</evidence>
<dbReference type="PROSITE" id="PS50102">
    <property type="entry name" value="RRM"/>
    <property type="match status" value="1"/>
</dbReference>
<name>A0A2P6NLY1_9EUKA</name>
<sequence>MTDEVQLDTSFPKYVFIDGIPVVGKDKYLKLQKVLESFFKKNSGDFQNLVVPESAEGGTKGICFIEYHTKEDAEAAAAKLAGAKLDSQHILKVNMYDDIKRVRDVPDTYEEPVVQPYSSRENLQSWLLDDRELDQYVMRYGEMTEVAWNTLKEGEDPESVCKRQAWSDVYVQWSPKGSYLLTIHVKGGVALWGGPNWNKFARFVHPGVKLVEFSPCERYLTTASPQFQENDNPKDPQCIIVWDIRSGKKLRGFAAGANFSWPCFKWSHDGNYIARTIENAVSVFCVPSMDLLDKKSIKAPGVKEISWSPTDLMLSYFLPAQDNKSPTVQIIEIPSKKEKRTKTLFDATECKLNWHPNGTYLCLKIDRVKKKTTVQGFEIFRIREKDIPVELLEVKEAVHSFSWEPHGNRFAMVSGEQPRFDISFYAVEKNIVLLKTLEKRNTNALFWSPQGKNIVLAGTTSGLLEFFNADNMESMGTAEHYNVAAHEWDPTGRYFTTVVSAWRSNIENGYRLFNFQGKELRNALKDKFYQLLWRPRPPTPLSEEKLKQLKGSLDTLSKKYKEADQQKKREEREKRKQKRINIRHEFEDYIRGRREEYNKVLQEYTRETLDGEGEGEDEKAVYYVETTVEEVQQVQELLLEDN</sequence>
<keyword evidence="3 5" id="KW-0694">RNA-binding</keyword>
<accession>A0A2P6NLY1</accession>
<dbReference type="PANTHER" id="PTHR14068">
    <property type="entry name" value="EUKARYOTIC TRANSLATION INITIATION FACTOR 3 EIF3 -RELATED"/>
    <property type="match status" value="1"/>
</dbReference>
<comment type="caution">
    <text evidence="8">The sequence shown here is derived from an EMBL/GenBank/DDBJ whole genome shotgun (WGS) entry which is preliminary data.</text>
</comment>
<comment type="subcellular location">
    <subcellularLocation>
        <location evidence="5">Cytoplasm</location>
    </subcellularLocation>
</comment>
<evidence type="ECO:0000256" key="3">
    <source>
        <dbReference type="ARBA" id="ARBA00022884"/>
    </source>
</evidence>
<dbReference type="Gene3D" id="2.130.10.10">
    <property type="entry name" value="YVTN repeat-like/Quinoprotein amine dehydrogenase"/>
    <property type="match status" value="2"/>
</dbReference>
<dbReference type="AlphaFoldDB" id="A0A2P6NLY1"/>
<dbReference type="FunCoup" id="A0A2P6NLY1">
    <property type="interactions" value="1093"/>
</dbReference>
<evidence type="ECO:0000313" key="8">
    <source>
        <dbReference type="EMBL" id="PRP84975.1"/>
    </source>
</evidence>
<evidence type="ECO:0000256" key="1">
    <source>
        <dbReference type="ARBA" id="ARBA00022490"/>
    </source>
</evidence>
<dbReference type="GO" id="GO:0033290">
    <property type="term" value="C:eukaryotic 48S preinitiation complex"/>
    <property type="evidence" value="ECO:0007669"/>
    <property type="project" value="UniProtKB-UniRule"/>
</dbReference>
<evidence type="ECO:0000256" key="4">
    <source>
        <dbReference type="ARBA" id="ARBA00022917"/>
    </source>
</evidence>
<dbReference type="SUPFAM" id="SSF82171">
    <property type="entry name" value="DPP6 N-terminal domain-like"/>
    <property type="match status" value="1"/>
</dbReference>
<dbReference type="PIRSF" id="PIRSF036424">
    <property type="entry name" value="eIF3b"/>
    <property type="match status" value="1"/>
</dbReference>
<keyword evidence="6" id="KW-0175">Coiled coil</keyword>
<protein>
    <recommendedName>
        <fullName evidence="5">Eukaryotic translation initiation factor 3 subunit B</fullName>
        <shortName evidence="5">eIF3b</shortName>
    </recommendedName>
    <alternativeName>
        <fullName evidence="5">Eukaryotic translation initiation factor 3 subunit 9</fullName>
    </alternativeName>
</protein>
<evidence type="ECO:0000256" key="6">
    <source>
        <dbReference type="SAM" id="Coils"/>
    </source>
</evidence>
<dbReference type="InterPro" id="IPR013979">
    <property type="entry name" value="TIF_beta_prop-like"/>
</dbReference>
<dbReference type="GO" id="GO:0031369">
    <property type="term" value="F:translation initiation factor binding"/>
    <property type="evidence" value="ECO:0007669"/>
    <property type="project" value="InterPro"/>
</dbReference>
<comment type="subunit">
    <text evidence="5">Component of the eukaryotic translation initiation factor 3 (eIF-3) complex.</text>
</comment>
<dbReference type="Pfam" id="PF00076">
    <property type="entry name" value="RRM_1"/>
    <property type="match status" value="1"/>
</dbReference>